<feature type="region of interest" description="Disordered" evidence="1">
    <location>
        <begin position="41"/>
        <end position="87"/>
    </location>
</feature>
<organism evidence="2 3">
    <name type="scientific">Camellia sinensis var. sinensis</name>
    <name type="common">China tea</name>
    <dbReference type="NCBI Taxonomy" id="542762"/>
    <lineage>
        <taxon>Eukaryota</taxon>
        <taxon>Viridiplantae</taxon>
        <taxon>Streptophyta</taxon>
        <taxon>Embryophyta</taxon>
        <taxon>Tracheophyta</taxon>
        <taxon>Spermatophyta</taxon>
        <taxon>Magnoliopsida</taxon>
        <taxon>eudicotyledons</taxon>
        <taxon>Gunneridae</taxon>
        <taxon>Pentapetalae</taxon>
        <taxon>asterids</taxon>
        <taxon>Ericales</taxon>
        <taxon>Theaceae</taxon>
        <taxon>Camellia</taxon>
    </lineage>
</organism>
<evidence type="ECO:0000313" key="3">
    <source>
        <dbReference type="Proteomes" id="UP000306102"/>
    </source>
</evidence>
<proteinExistence type="predicted"/>
<gene>
    <name evidence="2" type="ORF">TEA_010447</name>
</gene>
<accession>A0A4S4DP54</accession>
<comment type="caution">
    <text evidence="2">The sequence shown here is derived from an EMBL/GenBank/DDBJ whole genome shotgun (WGS) entry which is preliminary data.</text>
</comment>
<dbReference type="EMBL" id="SDRB02010706">
    <property type="protein sequence ID" value="THG04833.1"/>
    <property type="molecule type" value="Genomic_DNA"/>
</dbReference>
<protein>
    <recommendedName>
        <fullName evidence="4">Aminotransferase-like plant mobile domain-containing protein</fullName>
    </recommendedName>
</protein>
<name>A0A4S4DP54_CAMSN</name>
<evidence type="ECO:0000313" key="2">
    <source>
        <dbReference type="EMBL" id="THG04833.1"/>
    </source>
</evidence>
<dbReference type="AlphaFoldDB" id="A0A4S4DP54"/>
<sequence>MGGYPSQPVHSGDVPSHRKRLRRRETSFSKKKKIEKVEFVIEPTTHESENQLEVKPESNIDNEEPKQEQLKQATELHKAREKKKIDGRKTRIEQIHDNEAKYVYRSNIQSLIKFFKTAKLKEEHLTLLRKTPFSLLVDTLSQNKVKRRDSIKYDDVVAKILQTYQIDGTTFEIGGKKLKLKRNEFKLIFGIACGQKKMNLAYRRKNELITKLLRSNNNEDVEDVVRLVCLLVCLLLLYPGTGTTIGWGFMKYLENIDEMKSYDWCGAAKQHLTRSIARNINQIDRVCGCVIILLYWICEHIKIIKPNDKNAIPRFAKWNITHLGEQLAKSSLHDLKHIEYWICEHTSTIKPNAKNAIPRFTKWNITRLGQQLASSSLQDLKDIVVCNVILGFV</sequence>
<dbReference type="Proteomes" id="UP000306102">
    <property type="component" value="Unassembled WGS sequence"/>
</dbReference>
<evidence type="ECO:0008006" key="4">
    <source>
        <dbReference type="Google" id="ProtNLM"/>
    </source>
</evidence>
<feature type="compositionally biased region" description="Basic residues" evidence="1">
    <location>
        <begin position="17"/>
        <end position="29"/>
    </location>
</feature>
<evidence type="ECO:0000256" key="1">
    <source>
        <dbReference type="SAM" id="MobiDB-lite"/>
    </source>
</evidence>
<keyword evidence="3" id="KW-1185">Reference proteome</keyword>
<reference evidence="2 3" key="1">
    <citation type="journal article" date="2018" name="Proc. Natl. Acad. Sci. U.S.A.">
        <title>Draft genome sequence of Camellia sinensis var. sinensis provides insights into the evolution of the tea genome and tea quality.</title>
        <authorList>
            <person name="Wei C."/>
            <person name="Yang H."/>
            <person name="Wang S."/>
            <person name="Zhao J."/>
            <person name="Liu C."/>
            <person name="Gao L."/>
            <person name="Xia E."/>
            <person name="Lu Y."/>
            <person name="Tai Y."/>
            <person name="She G."/>
            <person name="Sun J."/>
            <person name="Cao H."/>
            <person name="Tong W."/>
            <person name="Gao Q."/>
            <person name="Li Y."/>
            <person name="Deng W."/>
            <person name="Jiang X."/>
            <person name="Wang W."/>
            <person name="Chen Q."/>
            <person name="Zhang S."/>
            <person name="Li H."/>
            <person name="Wu J."/>
            <person name="Wang P."/>
            <person name="Li P."/>
            <person name="Shi C."/>
            <person name="Zheng F."/>
            <person name="Jian J."/>
            <person name="Huang B."/>
            <person name="Shan D."/>
            <person name="Shi M."/>
            <person name="Fang C."/>
            <person name="Yue Y."/>
            <person name="Li F."/>
            <person name="Li D."/>
            <person name="Wei S."/>
            <person name="Han B."/>
            <person name="Jiang C."/>
            <person name="Yin Y."/>
            <person name="Xia T."/>
            <person name="Zhang Z."/>
            <person name="Bennetzen J.L."/>
            <person name="Zhao S."/>
            <person name="Wan X."/>
        </authorList>
    </citation>
    <scope>NUCLEOTIDE SEQUENCE [LARGE SCALE GENOMIC DNA]</scope>
    <source>
        <strain evidence="3">cv. Shuchazao</strain>
        <tissue evidence="2">Leaf</tissue>
    </source>
</reference>
<dbReference type="PANTHER" id="PTHR34835">
    <property type="entry name" value="OS07G0283600 PROTEIN-RELATED"/>
    <property type="match status" value="1"/>
</dbReference>
<feature type="region of interest" description="Disordered" evidence="1">
    <location>
        <begin position="1"/>
        <end position="29"/>
    </location>
</feature>